<feature type="transmembrane region" description="Helical" evidence="1">
    <location>
        <begin position="48"/>
        <end position="68"/>
    </location>
</feature>
<dbReference type="KEGG" id="uam:UABAM_01053"/>
<evidence type="ECO:0000313" key="2">
    <source>
        <dbReference type="EMBL" id="BBM82710.1"/>
    </source>
</evidence>
<name>A0A5S9IKG8_UABAM</name>
<evidence type="ECO:0000313" key="3">
    <source>
        <dbReference type="Proteomes" id="UP000326354"/>
    </source>
</evidence>
<evidence type="ECO:0008006" key="4">
    <source>
        <dbReference type="Google" id="ProtNLM"/>
    </source>
</evidence>
<keyword evidence="1" id="KW-0812">Transmembrane</keyword>
<reference evidence="2 3" key="1">
    <citation type="submission" date="2019-08" db="EMBL/GenBank/DDBJ databases">
        <title>Complete genome sequence of Candidatus Uab amorphum.</title>
        <authorList>
            <person name="Shiratori T."/>
            <person name="Suzuki S."/>
            <person name="Kakizawa Y."/>
            <person name="Ishida K."/>
        </authorList>
    </citation>
    <scope>NUCLEOTIDE SEQUENCE [LARGE SCALE GENOMIC DNA]</scope>
    <source>
        <strain evidence="2 3">SRT547</strain>
    </source>
</reference>
<keyword evidence="3" id="KW-1185">Reference proteome</keyword>
<accession>A0A5S9IKG8</accession>
<dbReference type="EMBL" id="AP019860">
    <property type="protein sequence ID" value="BBM82710.1"/>
    <property type="molecule type" value="Genomic_DNA"/>
</dbReference>
<dbReference type="OrthoDB" id="27509at2"/>
<organism evidence="2 3">
    <name type="scientific">Uabimicrobium amorphum</name>
    <dbReference type="NCBI Taxonomy" id="2596890"/>
    <lineage>
        <taxon>Bacteria</taxon>
        <taxon>Pseudomonadati</taxon>
        <taxon>Planctomycetota</taxon>
        <taxon>Candidatus Uabimicrobiia</taxon>
        <taxon>Candidatus Uabimicrobiales</taxon>
        <taxon>Candidatus Uabimicrobiaceae</taxon>
        <taxon>Candidatus Uabimicrobium</taxon>
    </lineage>
</organism>
<protein>
    <recommendedName>
        <fullName evidence="4">DUF1772 domain-containing protein</fullName>
    </recommendedName>
</protein>
<sequence length="137" mass="16338">MIYNLDFYFVVINAMLFILIWLVQLIIYPSFAYCDHEQFVMWHNRYTGLISLFVVPLMFAQVFLALCMLHNTWNYVILGLIVGVWLTTFLLSVPCHNSLHNNGYDQEVIRKLVLTNWPRTIMWTMCLGLHFWQLSKK</sequence>
<evidence type="ECO:0000256" key="1">
    <source>
        <dbReference type="SAM" id="Phobius"/>
    </source>
</evidence>
<gene>
    <name evidence="2" type="ORF">UABAM_01053</name>
</gene>
<keyword evidence="1" id="KW-0472">Membrane</keyword>
<feature type="transmembrane region" description="Helical" evidence="1">
    <location>
        <begin position="75"/>
        <end position="93"/>
    </location>
</feature>
<feature type="transmembrane region" description="Helical" evidence="1">
    <location>
        <begin position="7"/>
        <end position="28"/>
    </location>
</feature>
<dbReference type="Proteomes" id="UP000326354">
    <property type="component" value="Chromosome"/>
</dbReference>
<keyword evidence="1" id="KW-1133">Transmembrane helix</keyword>
<proteinExistence type="predicted"/>
<dbReference type="AlphaFoldDB" id="A0A5S9IKG8"/>
<dbReference type="RefSeq" id="WP_151966946.1">
    <property type="nucleotide sequence ID" value="NZ_AP019860.1"/>
</dbReference>